<sequence>PADQRCFPETGFCIAGRIRTFWEQNGGLPVFGYPVGPQREEVIEGRALQVQWFERNRLELHPGNAPPYDVLLGRLGVDRLVQQGRDWQALPTSAPEPGCRFFAETGHNVCGAILALWRANGLEFDGRPGKSEAESLALFGLPLSGPQVETLSDGREYTVQWFERARFELHPENAPPYNVLLGLLGNEFQQDRR</sequence>
<name>A0ABS4D7Y9_9CHLR</name>
<keyword evidence="2" id="KW-1185">Reference proteome</keyword>
<accession>A0ABS4D7Y9</accession>
<protein>
    <submittedName>
        <fullName evidence="1">CAP domain-containing protein</fullName>
    </submittedName>
</protein>
<feature type="non-terminal residue" evidence="1">
    <location>
        <position position="1"/>
    </location>
</feature>
<dbReference type="EMBL" id="SIJK02000010">
    <property type="protein sequence ID" value="MBP1465555.1"/>
    <property type="molecule type" value="Genomic_DNA"/>
</dbReference>
<comment type="caution">
    <text evidence="1">The sequence shown here is derived from an EMBL/GenBank/DDBJ whole genome shotgun (WGS) entry which is preliminary data.</text>
</comment>
<organism evidence="1 2">
    <name type="scientific">Candidatus Chloroploca mongolica</name>
    <dbReference type="NCBI Taxonomy" id="2528176"/>
    <lineage>
        <taxon>Bacteria</taxon>
        <taxon>Bacillati</taxon>
        <taxon>Chloroflexota</taxon>
        <taxon>Chloroflexia</taxon>
        <taxon>Chloroflexales</taxon>
        <taxon>Chloroflexineae</taxon>
        <taxon>Oscillochloridaceae</taxon>
        <taxon>Candidatus Chloroploca</taxon>
    </lineage>
</organism>
<gene>
    <name evidence="1" type="ORF">EYB53_007540</name>
</gene>
<proteinExistence type="predicted"/>
<evidence type="ECO:0000313" key="1">
    <source>
        <dbReference type="EMBL" id="MBP1465555.1"/>
    </source>
</evidence>
<evidence type="ECO:0000313" key="2">
    <source>
        <dbReference type="Proteomes" id="UP001193081"/>
    </source>
</evidence>
<reference evidence="1 2" key="1">
    <citation type="submission" date="2021-03" db="EMBL/GenBank/DDBJ databases">
        <authorList>
            <person name="Grouzdev D.S."/>
        </authorList>
    </citation>
    <scope>NUCLEOTIDE SEQUENCE [LARGE SCALE GENOMIC DNA]</scope>
    <source>
        <strain evidence="1 2">M50-1</strain>
    </source>
</reference>
<dbReference type="Proteomes" id="UP001193081">
    <property type="component" value="Unassembled WGS sequence"/>
</dbReference>